<protein>
    <submittedName>
        <fullName evidence="1">Tautomerase family protein</fullName>
    </submittedName>
</protein>
<comment type="caution">
    <text evidence="1">The sequence shown here is derived from an EMBL/GenBank/DDBJ whole genome shotgun (WGS) entry which is preliminary data.</text>
</comment>
<accession>A0ABU8SM61</accession>
<dbReference type="InterPro" id="IPR014347">
    <property type="entry name" value="Tautomerase/MIF_sf"/>
</dbReference>
<dbReference type="SUPFAM" id="SSF55331">
    <property type="entry name" value="Tautomerase/MIF"/>
    <property type="match status" value="1"/>
</dbReference>
<evidence type="ECO:0000313" key="1">
    <source>
        <dbReference type="EMBL" id="MEJ6400986.1"/>
    </source>
</evidence>
<dbReference type="Gene3D" id="3.30.429.10">
    <property type="entry name" value="Macrophage Migration Inhibitory Factor"/>
    <property type="match status" value="1"/>
</dbReference>
<organism evidence="1 2">
    <name type="scientific">Nicoliella lavandulae</name>
    <dbReference type="NCBI Taxonomy" id="3082954"/>
    <lineage>
        <taxon>Bacteria</taxon>
        <taxon>Bacillati</taxon>
        <taxon>Bacillota</taxon>
        <taxon>Bacilli</taxon>
        <taxon>Lactobacillales</taxon>
        <taxon>Lactobacillaceae</taxon>
        <taxon>Nicoliella</taxon>
    </lineage>
</organism>
<evidence type="ECO:0000313" key="2">
    <source>
        <dbReference type="Proteomes" id="UP001370590"/>
    </source>
</evidence>
<proteinExistence type="predicted"/>
<reference evidence="1 2" key="1">
    <citation type="submission" date="2023-10" db="EMBL/GenBank/DDBJ databases">
        <title>Nicoliella lavandulae sp. nov. isolated from Lavandula angustifolia flowers.</title>
        <authorList>
            <person name="Alcantara C."/>
            <person name="Zuniga M."/>
            <person name="Landete J.M."/>
            <person name="Monedero V."/>
        </authorList>
    </citation>
    <scope>NUCLEOTIDE SEQUENCE [LARGE SCALE GENOMIC DNA]</scope>
    <source>
        <strain evidence="1 2">Es01</strain>
    </source>
</reference>
<gene>
    <name evidence="1" type="ORF">R4146_07500</name>
</gene>
<dbReference type="Proteomes" id="UP001370590">
    <property type="component" value="Unassembled WGS sequence"/>
</dbReference>
<keyword evidence="2" id="KW-1185">Reference proteome</keyword>
<dbReference type="Pfam" id="PF14552">
    <property type="entry name" value="Tautomerase_2"/>
    <property type="match status" value="1"/>
</dbReference>
<name>A0ABU8SM61_9LACO</name>
<sequence>MRIDVIKGHDEKYLKDLMEVSYQVMLNTFGVPNGDRYQVLNQHEPFEMNILDSGLGIERSNDVVMFQITTRSRNVTQKRAFYDQLAKELNQKIGLDPKDLLVSLSTNGDADWSFGNGKAQFVDGPLH</sequence>
<dbReference type="InterPro" id="IPR037479">
    <property type="entry name" value="Tauto_MSAD"/>
</dbReference>
<dbReference type="PANTHER" id="PTHR38460">
    <property type="entry name" value="TAUTOMERASE YOLI-RELATED"/>
    <property type="match status" value="1"/>
</dbReference>
<dbReference type="EMBL" id="JAWMWH010000003">
    <property type="protein sequence ID" value="MEJ6400986.1"/>
    <property type="molecule type" value="Genomic_DNA"/>
</dbReference>
<dbReference type="PANTHER" id="PTHR38460:SF1">
    <property type="entry name" value="TAUTOMERASE YOLI-RELATED"/>
    <property type="match status" value="1"/>
</dbReference>
<dbReference type="RefSeq" id="WP_339961049.1">
    <property type="nucleotide sequence ID" value="NZ_JAWMWH010000003.1"/>
</dbReference>